<feature type="transmembrane region" description="Helical" evidence="7">
    <location>
        <begin position="196"/>
        <end position="214"/>
    </location>
</feature>
<feature type="transmembrane region" description="Helical" evidence="7">
    <location>
        <begin position="220"/>
        <end position="241"/>
    </location>
</feature>
<feature type="transmembrane region" description="Helical" evidence="7">
    <location>
        <begin position="253"/>
        <end position="274"/>
    </location>
</feature>
<feature type="transmembrane region" description="Helical" evidence="7">
    <location>
        <begin position="398"/>
        <end position="418"/>
    </location>
</feature>
<protein>
    <recommendedName>
        <fullName evidence="7">Phosphate transporter</fullName>
    </recommendedName>
</protein>
<organism evidence="9 10">
    <name type="scientific">Pseudocohnilembus persalinus</name>
    <name type="common">Ciliate</name>
    <dbReference type="NCBI Taxonomy" id="266149"/>
    <lineage>
        <taxon>Eukaryota</taxon>
        <taxon>Sar</taxon>
        <taxon>Alveolata</taxon>
        <taxon>Ciliophora</taxon>
        <taxon>Intramacronucleata</taxon>
        <taxon>Oligohymenophorea</taxon>
        <taxon>Scuticociliatia</taxon>
        <taxon>Philasterida</taxon>
        <taxon>Pseudocohnilembidae</taxon>
        <taxon>Pseudocohnilembus</taxon>
    </lineage>
</organism>
<gene>
    <name evidence="9" type="ORF">PPERSA_02258</name>
</gene>
<comment type="function">
    <text evidence="7">Sodium-phosphate symporter.</text>
</comment>
<feature type="transmembrane region" description="Helical" evidence="7">
    <location>
        <begin position="330"/>
        <end position="348"/>
    </location>
</feature>
<evidence type="ECO:0000256" key="2">
    <source>
        <dbReference type="ARBA" id="ARBA00022448"/>
    </source>
</evidence>
<dbReference type="GO" id="GO:0035435">
    <property type="term" value="P:phosphate ion transmembrane transport"/>
    <property type="evidence" value="ECO:0007669"/>
    <property type="project" value="TreeGrafter"/>
</dbReference>
<evidence type="ECO:0000256" key="6">
    <source>
        <dbReference type="ARBA" id="ARBA00023136"/>
    </source>
</evidence>
<proteinExistence type="inferred from homology"/>
<comment type="subcellular location">
    <subcellularLocation>
        <location evidence="1 7">Membrane</location>
        <topology evidence="1 7">Multi-pass membrane protein</topology>
    </subcellularLocation>
</comment>
<evidence type="ECO:0000256" key="3">
    <source>
        <dbReference type="ARBA" id="ARBA00022592"/>
    </source>
</evidence>
<dbReference type="Proteomes" id="UP000054937">
    <property type="component" value="Unassembled WGS sequence"/>
</dbReference>
<evidence type="ECO:0000256" key="5">
    <source>
        <dbReference type="ARBA" id="ARBA00022989"/>
    </source>
</evidence>
<accession>A0A0V0QL96</accession>
<dbReference type="PANTHER" id="PTHR11101">
    <property type="entry name" value="PHOSPHATE TRANSPORTER"/>
    <property type="match status" value="1"/>
</dbReference>
<evidence type="ECO:0000313" key="9">
    <source>
        <dbReference type="EMBL" id="KRX02768.1"/>
    </source>
</evidence>
<comment type="caution">
    <text evidence="9">The sequence shown here is derived from an EMBL/GenBank/DDBJ whole genome shotgun (WGS) entry which is preliminary data.</text>
</comment>
<feature type="domain" description="SPX" evidence="8">
    <location>
        <begin position="1"/>
        <end position="125"/>
    </location>
</feature>
<dbReference type="GO" id="GO:0005315">
    <property type="term" value="F:phosphate transmembrane transporter activity"/>
    <property type="evidence" value="ECO:0007669"/>
    <property type="project" value="InterPro"/>
</dbReference>
<evidence type="ECO:0000259" key="8">
    <source>
        <dbReference type="PROSITE" id="PS51382"/>
    </source>
</evidence>
<dbReference type="PANTHER" id="PTHR11101:SF80">
    <property type="entry name" value="PHOSPHATE TRANSPORTER"/>
    <property type="match status" value="1"/>
</dbReference>
<comment type="similarity">
    <text evidence="7">Belongs to the inorganic phosphate transporter (PiT) (TC 2.A.20) family.</text>
</comment>
<evidence type="ECO:0000256" key="4">
    <source>
        <dbReference type="ARBA" id="ARBA00022692"/>
    </source>
</evidence>
<dbReference type="EMBL" id="LDAU01000152">
    <property type="protein sequence ID" value="KRX02768.1"/>
    <property type="molecule type" value="Genomic_DNA"/>
</dbReference>
<feature type="transmembrane region" description="Helical" evidence="7">
    <location>
        <begin position="424"/>
        <end position="444"/>
    </location>
</feature>
<feature type="transmembrane region" description="Helical" evidence="7">
    <location>
        <begin position="302"/>
        <end position="323"/>
    </location>
</feature>
<evidence type="ECO:0000256" key="7">
    <source>
        <dbReference type="RuleBase" id="RU363058"/>
    </source>
</evidence>
<dbReference type="InterPro" id="IPR001204">
    <property type="entry name" value="Phos_transporter"/>
</dbReference>
<keyword evidence="6 7" id="KW-0472">Membrane</keyword>
<dbReference type="PROSITE" id="PS51382">
    <property type="entry name" value="SPX"/>
    <property type="match status" value="1"/>
</dbReference>
<sequence>MKFGKVYDRLKQNPIFQKYLPDAQFLPYKSLKTDIKNLVKIENKVQKSQENQRILNELHIFVDLTCREVEKQISKYAHIQENFIRCIKDFKALKEYCKINKEAIRKIAKKYDKIFLPEKERYLQKQILQNINQKELGSQEKIDILLQKALDEEKELLENENFSLLLQDVHQLHNNQDQILKMLDTGENKATHYIELLFGFFLLVIIPVSITPYLKNGLSVIANIFVLTMPLAFFLGATIGGSYGNNKLSKKQAFFLGTLFELQVLGATTLGGFADQNKTLKQFELNKLNPHDFRAYTEDQNFVTLGISALMTSLSFNLIASSIYSVPISVSKNCIIAAVIVGAYRSTLPGLLTRQFSNYMGQYLSPPLYAFLLTFLIYLFIIIVIKKAQNPYLMAIQYLPIFGFLLISILTYLGLYGLYIEPEWVVKIISVLAGSTVATYLYIYGQSHLAKCKKQYSCLIILLTLYPKILALMNTYQVSKKQDLQEMSIKIFQPLLLFSALIAAFMNGSEDVGKFIKPLVQAMNLDKPTQYNKTNIIYWTLTISTTSVCCGILGLFSRALKTKMTTLNPMQSFVVQAGASFAIIISNFQNLLITPSYCTVGSIMAMVLAENIGDWQKYKKIKHTKKLLKKICFLIPFTFLLYLYNFYYSNIEKQQENQYSKNNYTDGDL</sequence>
<dbReference type="Pfam" id="PF01384">
    <property type="entry name" value="PHO4"/>
    <property type="match status" value="1"/>
</dbReference>
<keyword evidence="2 7" id="KW-0813">Transport</keyword>
<dbReference type="InterPro" id="IPR004331">
    <property type="entry name" value="SPX_dom"/>
</dbReference>
<feature type="transmembrane region" description="Helical" evidence="7">
    <location>
        <begin position="368"/>
        <end position="386"/>
    </location>
</feature>
<feature type="transmembrane region" description="Helical" evidence="7">
    <location>
        <begin position="568"/>
        <end position="585"/>
    </location>
</feature>
<keyword evidence="3 7" id="KW-0592">Phosphate transport</keyword>
<keyword evidence="10" id="KW-1185">Reference proteome</keyword>
<reference evidence="9 10" key="1">
    <citation type="journal article" date="2015" name="Sci. Rep.">
        <title>Genome of the facultative scuticociliatosis pathogen Pseudocohnilembus persalinus provides insight into its virulence through horizontal gene transfer.</title>
        <authorList>
            <person name="Xiong J."/>
            <person name="Wang G."/>
            <person name="Cheng J."/>
            <person name="Tian M."/>
            <person name="Pan X."/>
            <person name="Warren A."/>
            <person name="Jiang C."/>
            <person name="Yuan D."/>
            <person name="Miao W."/>
        </authorList>
    </citation>
    <scope>NUCLEOTIDE SEQUENCE [LARGE SCALE GENOMIC DNA]</scope>
    <source>
        <strain evidence="9">36N120E</strain>
    </source>
</reference>
<keyword evidence="5 7" id="KW-1133">Transmembrane helix</keyword>
<feature type="transmembrane region" description="Helical" evidence="7">
    <location>
        <begin position="536"/>
        <end position="556"/>
    </location>
</feature>
<evidence type="ECO:0000256" key="1">
    <source>
        <dbReference type="ARBA" id="ARBA00004141"/>
    </source>
</evidence>
<dbReference type="AlphaFoldDB" id="A0A0V0QL96"/>
<feature type="transmembrane region" description="Helical" evidence="7">
    <location>
        <begin position="456"/>
        <end position="476"/>
    </location>
</feature>
<dbReference type="GO" id="GO:0016020">
    <property type="term" value="C:membrane"/>
    <property type="evidence" value="ECO:0007669"/>
    <property type="project" value="UniProtKB-SubCell"/>
</dbReference>
<feature type="transmembrane region" description="Helical" evidence="7">
    <location>
        <begin position="631"/>
        <end position="648"/>
    </location>
</feature>
<evidence type="ECO:0000313" key="10">
    <source>
        <dbReference type="Proteomes" id="UP000054937"/>
    </source>
</evidence>
<dbReference type="InParanoid" id="A0A0V0QL96"/>
<keyword evidence="4 7" id="KW-0812">Transmembrane</keyword>
<name>A0A0V0QL96_PSEPJ</name>